<accession>U7QM64</accession>
<reference evidence="3 4" key="1">
    <citation type="journal article" date="2013" name="Front. Microbiol.">
        <title>Comparative genomic analyses of the cyanobacterium, Lyngbya aestuarii BL J, a powerful hydrogen producer.</title>
        <authorList>
            <person name="Kothari A."/>
            <person name="Vaughn M."/>
            <person name="Garcia-Pichel F."/>
        </authorList>
    </citation>
    <scope>NUCLEOTIDE SEQUENCE [LARGE SCALE GENOMIC DNA]</scope>
    <source>
        <strain evidence="3 4">BL J</strain>
    </source>
</reference>
<dbReference type="RefSeq" id="WP_023065636.1">
    <property type="nucleotide sequence ID" value="NZ_AUZM01000013.1"/>
</dbReference>
<keyword evidence="3" id="KW-0808">Transferase</keyword>
<sequence>MKILLSADPELPVPPKLYGGIERIIDLLITELRSRGYSIGLVAHHNSTSPAHYHFPWPGLRSQDKFDSLKNTLTLWSAVQQFQPDILHSFSRVLYLLPLLKYPLPKIMSYQRATGGSSVKWAAKLAENYLTFTGCSDYICRQGRSAGGVWHTIYNCVETEKYTFKPHVADDAPLVFLSRIERIKGAHTAIKVAQKTGRSLLIAGNYSTIGEAGSYWENEIIPHLGKNGIEYVGTVNDEQKNELLGQAAAMIVPIEWEEPFGIVFAEALACGTPVISCPRGALPEIIRPGIDGYLINNIEEACMAVENLTKIDRYNCRQRAQKCFSASKIVDQYEQLYHSLVGTSLEQTLMDC</sequence>
<evidence type="ECO:0000259" key="2">
    <source>
        <dbReference type="Pfam" id="PF13439"/>
    </source>
</evidence>
<dbReference type="PANTHER" id="PTHR45947">
    <property type="entry name" value="SULFOQUINOVOSYL TRANSFERASE SQD2"/>
    <property type="match status" value="1"/>
</dbReference>
<dbReference type="Gene3D" id="3.40.50.2000">
    <property type="entry name" value="Glycogen Phosphorylase B"/>
    <property type="match status" value="2"/>
</dbReference>
<dbReference type="Proteomes" id="UP000017127">
    <property type="component" value="Unassembled WGS sequence"/>
</dbReference>
<evidence type="ECO:0000313" key="4">
    <source>
        <dbReference type="Proteomes" id="UP000017127"/>
    </source>
</evidence>
<comment type="caution">
    <text evidence="3">The sequence shown here is derived from an EMBL/GenBank/DDBJ whole genome shotgun (WGS) entry which is preliminary data.</text>
</comment>
<protein>
    <submittedName>
        <fullName evidence="3">Glycosyl transferases group 1 family protein</fullName>
    </submittedName>
</protein>
<dbReference type="OrthoDB" id="9801573at2"/>
<name>U7QM64_9CYAN</name>
<feature type="domain" description="Glycosyltransferase subfamily 4-like N-terminal" evidence="2">
    <location>
        <begin position="18"/>
        <end position="160"/>
    </location>
</feature>
<dbReference type="EMBL" id="AUZM01000013">
    <property type="protein sequence ID" value="ERT08210.1"/>
    <property type="molecule type" value="Genomic_DNA"/>
</dbReference>
<dbReference type="InterPro" id="IPR028098">
    <property type="entry name" value="Glyco_trans_4-like_N"/>
</dbReference>
<dbReference type="GO" id="GO:0016757">
    <property type="term" value="F:glycosyltransferase activity"/>
    <property type="evidence" value="ECO:0007669"/>
    <property type="project" value="InterPro"/>
</dbReference>
<evidence type="ECO:0000313" key="3">
    <source>
        <dbReference type="EMBL" id="ERT08210.1"/>
    </source>
</evidence>
<gene>
    <name evidence="3" type="ORF">M595_1843</name>
</gene>
<dbReference type="Pfam" id="PF00534">
    <property type="entry name" value="Glycos_transf_1"/>
    <property type="match status" value="1"/>
</dbReference>
<dbReference type="Pfam" id="PF13439">
    <property type="entry name" value="Glyco_transf_4"/>
    <property type="match status" value="1"/>
</dbReference>
<dbReference type="InterPro" id="IPR050194">
    <property type="entry name" value="Glycosyltransferase_grp1"/>
</dbReference>
<proteinExistence type="predicted"/>
<organism evidence="3 4">
    <name type="scientific">Lyngbya aestuarii BL J</name>
    <dbReference type="NCBI Taxonomy" id="1348334"/>
    <lineage>
        <taxon>Bacteria</taxon>
        <taxon>Bacillati</taxon>
        <taxon>Cyanobacteriota</taxon>
        <taxon>Cyanophyceae</taxon>
        <taxon>Oscillatoriophycideae</taxon>
        <taxon>Oscillatoriales</taxon>
        <taxon>Microcoleaceae</taxon>
        <taxon>Lyngbya</taxon>
    </lineage>
</organism>
<dbReference type="InterPro" id="IPR001296">
    <property type="entry name" value="Glyco_trans_1"/>
</dbReference>
<dbReference type="PATRIC" id="fig|1348334.3.peg.1797"/>
<dbReference type="AlphaFoldDB" id="U7QM64"/>
<keyword evidence="4" id="KW-1185">Reference proteome</keyword>
<dbReference type="SUPFAM" id="SSF53756">
    <property type="entry name" value="UDP-Glycosyltransferase/glycogen phosphorylase"/>
    <property type="match status" value="1"/>
</dbReference>
<evidence type="ECO:0000259" key="1">
    <source>
        <dbReference type="Pfam" id="PF00534"/>
    </source>
</evidence>
<feature type="domain" description="Glycosyl transferase family 1" evidence="1">
    <location>
        <begin position="169"/>
        <end position="298"/>
    </location>
</feature>
<dbReference type="PANTHER" id="PTHR45947:SF3">
    <property type="entry name" value="SULFOQUINOVOSYL TRANSFERASE SQD2"/>
    <property type="match status" value="1"/>
</dbReference>